<name>A0A517Y361_9BACT</name>
<feature type="domain" description="DUF4954" evidence="1">
    <location>
        <begin position="41"/>
        <end position="353"/>
    </location>
</feature>
<dbReference type="GO" id="GO:0016779">
    <property type="term" value="F:nucleotidyltransferase activity"/>
    <property type="evidence" value="ECO:0007669"/>
    <property type="project" value="UniProtKB-KW"/>
</dbReference>
<accession>A0A517Y361</accession>
<reference evidence="2 3" key="1">
    <citation type="submission" date="2019-02" db="EMBL/GenBank/DDBJ databases">
        <title>Deep-cultivation of Planctomycetes and their phenomic and genomic characterization uncovers novel biology.</title>
        <authorList>
            <person name="Wiegand S."/>
            <person name="Jogler M."/>
            <person name="Boedeker C."/>
            <person name="Pinto D."/>
            <person name="Vollmers J."/>
            <person name="Rivas-Marin E."/>
            <person name="Kohn T."/>
            <person name="Peeters S.H."/>
            <person name="Heuer A."/>
            <person name="Rast P."/>
            <person name="Oberbeckmann S."/>
            <person name="Bunk B."/>
            <person name="Jeske O."/>
            <person name="Meyerdierks A."/>
            <person name="Storesund J.E."/>
            <person name="Kallscheuer N."/>
            <person name="Luecker S."/>
            <person name="Lage O.M."/>
            <person name="Pohl T."/>
            <person name="Merkel B.J."/>
            <person name="Hornburger P."/>
            <person name="Mueller R.-W."/>
            <person name="Bruemmer F."/>
            <person name="Labrenz M."/>
            <person name="Spormann A.M."/>
            <person name="Op den Camp H."/>
            <person name="Overmann J."/>
            <person name="Amann R."/>
            <person name="Jetten M.S.M."/>
            <person name="Mascher T."/>
            <person name="Medema M.H."/>
            <person name="Devos D.P."/>
            <person name="Kaster A.-K."/>
            <person name="Ovreas L."/>
            <person name="Rohde M."/>
            <person name="Galperin M.Y."/>
            <person name="Jogler C."/>
        </authorList>
    </citation>
    <scope>NUCLEOTIDE SEQUENCE [LARGE SCALE GENOMIC DNA]</scope>
    <source>
        <strain evidence="2 3">ETA_A1</strain>
    </source>
</reference>
<dbReference type="Pfam" id="PF16314">
    <property type="entry name" value="DUF4954"/>
    <property type="match status" value="1"/>
</dbReference>
<keyword evidence="2" id="KW-0548">Nucleotidyltransferase</keyword>
<evidence type="ECO:0000313" key="3">
    <source>
        <dbReference type="Proteomes" id="UP000319576"/>
    </source>
</evidence>
<dbReference type="Proteomes" id="UP000319576">
    <property type="component" value="Chromosome"/>
</dbReference>
<protein>
    <submittedName>
        <fullName evidence="2">Glucose-1-phosphate adenylyltransferase</fullName>
    </submittedName>
</protein>
<proteinExistence type="predicted"/>
<dbReference type="Gene3D" id="2.160.10.10">
    <property type="entry name" value="Hexapeptide repeat proteins"/>
    <property type="match status" value="1"/>
</dbReference>
<sequence length="647" mass="69499">MGETLEAKVRRLAANSEVLRAAASVRADGGLALALGGASLRPLYKPEVELLEALGNTARDWSRVRVADGFNPRRVRGCEFHGDVTLGRFTQYVPLADGVEVVAGLSNSTVIDSVIGHNALVRDVRLLANYVVGEGAVLVDCGRVTCSAGATFGNGLRVPVALEGGGREVDLFAELDVELAAGVARPGNAGGQLDGYRAAVADYRARAASDRGVIGTGAHVWSVPRLEDVYIGPAARIDGAAAIVRSTLLSSPDEPTVVESGSVVTDSLVQWGVRVTGQASVERSVLVESARVDRHGKVQNSVVGPNTEVAGGEVSSCLLGPFVGLHHESLLISTLWPGGRGNVGYGANVGSNHTSRAPDQEFWAGEGLFLGLGVNVKFPCDFSQAPYTVVACGTDLVPQKVTFPFSLVAPRQEAFPDLAPAYNQISPAWMLRENVYALRRCEAKFRARNRAKRSRFDFAVFRRDTVELMLAAARMLEDVPVVRPQYTDRHIPGLGKNVLTDGDRVRAVEAYRFFARYWALLGLLDRLQTTGSGALAEVEAGDDRVWAFQRRVLAEADLCDDVDSALDTLVGMADRVAREVERARQRDDARGVRIIPDYAEVHPHADEDPVVRAARAEAAAVRDAVRRLCVRSGPRAARVIDRPCAVS</sequence>
<gene>
    <name evidence="2" type="ORF">ETAA1_61930</name>
</gene>
<evidence type="ECO:0000259" key="1">
    <source>
        <dbReference type="Pfam" id="PF16314"/>
    </source>
</evidence>
<evidence type="ECO:0000313" key="2">
    <source>
        <dbReference type="EMBL" id="QDU24179.1"/>
    </source>
</evidence>
<dbReference type="SUPFAM" id="SSF51161">
    <property type="entry name" value="Trimeric LpxA-like enzymes"/>
    <property type="match status" value="1"/>
</dbReference>
<keyword evidence="3" id="KW-1185">Reference proteome</keyword>
<dbReference type="KEGG" id="uli:ETAA1_61930"/>
<organism evidence="2 3">
    <name type="scientific">Urbifossiella limnaea</name>
    <dbReference type="NCBI Taxonomy" id="2528023"/>
    <lineage>
        <taxon>Bacteria</taxon>
        <taxon>Pseudomonadati</taxon>
        <taxon>Planctomycetota</taxon>
        <taxon>Planctomycetia</taxon>
        <taxon>Gemmatales</taxon>
        <taxon>Gemmataceae</taxon>
        <taxon>Urbifossiella</taxon>
    </lineage>
</organism>
<dbReference type="InterPro" id="IPR011004">
    <property type="entry name" value="Trimer_LpxA-like_sf"/>
</dbReference>
<dbReference type="InterPro" id="IPR032533">
    <property type="entry name" value="DUF4954"/>
</dbReference>
<keyword evidence="2" id="KW-0808">Transferase</keyword>
<dbReference type="EMBL" id="CP036273">
    <property type="protein sequence ID" value="QDU24179.1"/>
    <property type="molecule type" value="Genomic_DNA"/>
</dbReference>
<dbReference type="AlphaFoldDB" id="A0A517Y361"/>
<dbReference type="RefSeq" id="WP_202920530.1">
    <property type="nucleotide sequence ID" value="NZ_CP036273.1"/>
</dbReference>